<dbReference type="GO" id="GO:0006874">
    <property type="term" value="P:intracellular calcium ion homeostasis"/>
    <property type="evidence" value="ECO:0007669"/>
    <property type="project" value="TreeGrafter"/>
</dbReference>
<accession>U4KPM3</accession>
<evidence type="ECO:0000259" key="6">
    <source>
        <dbReference type="Pfam" id="PF01699"/>
    </source>
</evidence>
<dbReference type="GO" id="GO:0005262">
    <property type="term" value="F:calcium channel activity"/>
    <property type="evidence" value="ECO:0007669"/>
    <property type="project" value="TreeGrafter"/>
</dbReference>
<evidence type="ECO:0000256" key="5">
    <source>
        <dbReference type="SAM" id="Phobius"/>
    </source>
</evidence>
<evidence type="ECO:0000256" key="2">
    <source>
        <dbReference type="ARBA" id="ARBA00022692"/>
    </source>
</evidence>
<evidence type="ECO:0000256" key="4">
    <source>
        <dbReference type="ARBA" id="ARBA00023136"/>
    </source>
</evidence>
<keyword evidence="8" id="KW-1185">Reference proteome</keyword>
<feature type="transmembrane region" description="Helical" evidence="5">
    <location>
        <begin position="6"/>
        <end position="25"/>
    </location>
</feature>
<feature type="transmembrane region" description="Helical" evidence="5">
    <location>
        <begin position="171"/>
        <end position="191"/>
    </location>
</feature>
<feature type="transmembrane region" description="Helical" evidence="5">
    <location>
        <begin position="268"/>
        <end position="285"/>
    </location>
</feature>
<evidence type="ECO:0000256" key="1">
    <source>
        <dbReference type="ARBA" id="ARBA00004141"/>
    </source>
</evidence>
<feature type="transmembrane region" description="Helical" evidence="5">
    <location>
        <begin position="297"/>
        <end position="313"/>
    </location>
</feature>
<reference evidence="7 8" key="1">
    <citation type="journal article" date="2013" name="J. Mol. Microbiol. Biotechnol.">
        <title>Analysis of the Complete Genomes of Acholeplasma brassicae , A. palmae and A. laidlawii and Their Comparison to the Obligate Parasites from ' Candidatus Phytoplasma'.</title>
        <authorList>
            <person name="Kube M."/>
            <person name="Siewert C."/>
            <person name="Migdoll A.M."/>
            <person name="Duduk B."/>
            <person name="Holz S."/>
            <person name="Rabus R."/>
            <person name="Seemuller E."/>
            <person name="Mitrovic J."/>
            <person name="Muller I."/>
            <person name="Buttner C."/>
            <person name="Reinhardt R."/>
        </authorList>
    </citation>
    <scope>NUCLEOTIDE SEQUENCE [LARGE SCALE GENOMIC DNA]</scope>
    <source>
        <strain evidence="8">0502</strain>
    </source>
</reference>
<feature type="transmembrane region" description="Helical" evidence="5">
    <location>
        <begin position="37"/>
        <end position="60"/>
    </location>
</feature>
<dbReference type="KEGG" id="abra:BN85312850"/>
<keyword evidence="3 5" id="KW-1133">Transmembrane helix</keyword>
<dbReference type="EMBL" id="FO681348">
    <property type="protein sequence ID" value="CCV66306.1"/>
    <property type="molecule type" value="Genomic_DNA"/>
</dbReference>
<organism evidence="7 8">
    <name type="scientific">Acholeplasma brassicae</name>
    <dbReference type="NCBI Taxonomy" id="61635"/>
    <lineage>
        <taxon>Bacteria</taxon>
        <taxon>Bacillati</taxon>
        <taxon>Mycoplasmatota</taxon>
        <taxon>Mollicutes</taxon>
        <taxon>Acholeplasmatales</taxon>
        <taxon>Acholeplasmataceae</taxon>
        <taxon>Acholeplasma</taxon>
    </lineage>
</organism>
<gene>
    <name evidence="7" type="ORF">BN85312850</name>
</gene>
<feature type="domain" description="Sodium/calcium exchanger membrane region" evidence="6">
    <location>
        <begin position="172"/>
        <end position="312"/>
    </location>
</feature>
<keyword evidence="4 5" id="KW-0472">Membrane</keyword>
<feature type="transmembrane region" description="Helical" evidence="5">
    <location>
        <begin position="72"/>
        <end position="95"/>
    </location>
</feature>
<dbReference type="Gene3D" id="1.20.1420.30">
    <property type="entry name" value="NCX, central ion-binding region"/>
    <property type="match status" value="1"/>
</dbReference>
<dbReference type="RefSeq" id="WP_030005166.1">
    <property type="nucleotide sequence ID" value="NC_022549.1"/>
</dbReference>
<dbReference type="OrthoDB" id="9794225at2"/>
<dbReference type="PANTHER" id="PTHR10846">
    <property type="entry name" value="SODIUM/POTASSIUM/CALCIUM EXCHANGER"/>
    <property type="match status" value="1"/>
</dbReference>
<dbReference type="InterPro" id="IPR004837">
    <property type="entry name" value="NaCa_Exmemb"/>
</dbReference>
<keyword evidence="2 5" id="KW-0812">Transmembrane</keyword>
<dbReference type="HOGENOM" id="CLU_007948_0_3_14"/>
<dbReference type="GO" id="GO:0005886">
    <property type="term" value="C:plasma membrane"/>
    <property type="evidence" value="ECO:0007669"/>
    <property type="project" value="TreeGrafter"/>
</dbReference>
<feature type="transmembrane region" description="Helical" evidence="5">
    <location>
        <begin position="107"/>
        <end position="124"/>
    </location>
</feature>
<name>U4KPM3_9MOLU</name>
<dbReference type="Proteomes" id="UP000032737">
    <property type="component" value="Chromosome"/>
</dbReference>
<proteinExistence type="predicted"/>
<protein>
    <submittedName>
        <fullName evidence="7">Predicted K+-dependent Na+/Ca+ exchanger-like protein</fullName>
    </submittedName>
</protein>
<feature type="transmembrane region" description="Helical" evidence="5">
    <location>
        <begin position="237"/>
        <end position="262"/>
    </location>
</feature>
<evidence type="ECO:0000313" key="8">
    <source>
        <dbReference type="Proteomes" id="UP000032737"/>
    </source>
</evidence>
<feature type="transmembrane region" description="Helical" evidence="5">
    <location>
        <begin position="130"/>
        <end position="150"/>
    </location>
</feature>
<comment type="subcellular location">
    <subcellularLocation>
        <location evidence="1">Membrane</location>
        <topology evidence="1">Multi-pass membrane protein</topology>
    </subcellularLocation>
</comment>
<feature type="domain" description="Sodium/calcium exchanger membrane region" evidence="6">
    <location>
        <begin position="7"/>
        <end position="150"/>
    </location>
</feature>
<dbReference type="InterPro" id="IPR004481">
    <property type="entry name" value="K/Na/Ca-exchanger"/>
</dbReference>
<sequence>MDFILPFIMLIIGFIVLVKGADFFVDGASSIAKYFKVSSLVIGLTVVAFGTSLPEAAVSISSALQGVDDVSFGNVIGSNIFNLLLILGISSLIVPQIVHSDLIKRDLPIAISAVFILIPMYFFIGNGHIITQFEGALLFVLIIGFVVLLIKQPKKEVSIDKEIQMKFTFNKAIIITLIGLIGIVFGGILVTEGAKSIALLFGMSEWLVGLTIVSIGTSLPELVTSVVASMKKESDIAIGNIIGSNIFNIFFILGFSALVAPISFNQTAIFDIIFITVSTIIVFIFASRKNQITRRHGMILLGLYLVYMVYIISRDQNAQIAFIQLIH</sequence>
<evidence type="ECO:0000256" key="3">
    <source>
        <dbReference type="ARBA" id="ARBA00022989"/>
    </source>
</evidence>
<dbReference type="Pfam" id="PF01699">
    <property type="entry name" value="Na_Ca_ex"/>
    <property type="match status" value="2"/>
</dbReference>
<dbReference type="InterPro" id="IPR044880">
    <property type="entry name" value="NCX_ion-bd_dom_sf"/>
</dbReference>
<dbReference type="PANTHER" id="PTHR10846:SF8">
    <property type="entry name" value="INNER MEMBRANE PROTEIN YRBG"/>
    <property type="match status" value="1"/>
</dbReference>
<dbReference type="NCBIfam" id="TIGR00367">
    <property type="entry name" value="calcium/sodium antiporter"/>
    <property type="match status" value="1"/>
</dbReference>
<dbReference type="GO" id="GO:0008273">
    <property type="term" value="F:calcium, potassium:sodium antiporter activity"/>
    <property type="evidence" value="ECO:0007669"/>
    <property type="project" value="TreeGrafter"/>
</dbReference>
<evidence type="ECO:0000313" key="7">
    <source>
        <dbReference type="EMBL" id="CCV66306.1"/>
    </source>
</evidence>
<dbReference type="STRING" id="61635.BN85312850"/>
<dbReference type="AlphaFoldDB" id="U4KPM3"/>